<proteinExistence type="inferred from homology"/>
<evidence type="ECO:0000256" key="2">
    <source>
        <dbReference type="SAM" id="SignalP"/>
    </source>
</evidence>
<dbReference type="AlphaFoldDB" id="A0A445LQW1"/>
<protein>
    <submittedName>
        <fullName evidence="3">Gibberellin-regulated protein 9</fullName>
    </submittedName>
</protein>
<reference evidence="3 4" key="1">
    <citation type="submission" date="2018-09" db="EMBL/GenBank/DDBJ databases">
        <title>A high-quality reference genome of wild soybean provides a powerful tool to mine soybean genomes.</title>
        <authorList>
            <person name="Xie M."/>
            <person name="Chung C.Y.L."/>
            <person name="Li M.-W."/>
            <person name="Wong F.-L."/>
            <person name="Chan T.-F."/>
            <person name="Lam H.-M."/>
        </authorList>
    </citation>
    <scope>NUCLEOTIDE SEQUENCE [LARGE SCALE GENOMIC DNA]</scope>
    <source>
        <strain evidence="4">cv. W05</strain>
        <tissue evidence="3">Hypocotyl of etiolated seedlings</tissue>
    </source>
</reference>
<dbReference type="SMR" id="A0A445LQW1"/>
<feature type="chain" id="PRO_5019153743" evidence="2">
    <location>
        <begin position="21"/>
        <end position="112"/>
    </location>
</feature>
<keyword evidence="4" id="KW-1185">Reference proteome</keyword>
<gene>
    <name evidence="3" type="ORF">D0Y65_004124</name>
</gene>
<evidence type="ECO:0000313" key="3">
    <source>
        <dbReference type="EMBL" id="RZC25297.1"/>
    </source>
</evidence>
<accession>A0A445LQW1</accession>
<evidence type="ECO:0000313" key="4">
    <source>
        <dbReference type="Proteomes" id="UP000289340"/>
    </source>
</evidence>
<dbReference type="Pfam" id="PF02704">
    <property type="entry name" value="GASA"/>
    <property type="match status" value="1"/>
</dbReference>
<feature type="signal peptide" evidence="2">
    <location>
        <begin position="1"/>
        <end position="20"/>
    </location>
</feature>
<dbReference type="Gramene" id="XM_028352529.1">
    <property type="protein sequence ID" value="XP_028208330.1"/>
    <property type="gene ID" value="LOC114391529"/>
</dbReference>
<dbReference type="InterPro" id="IPR003854">
    <property type="entry name" value="GASA"/>
</dbReference>
<name>A0A445LQW1_GLYSO</name>
<organism evidence="3 4">
    <name type="scientific">Glycine soja</name>
    <name type="common">Wild soybean</name>
    <dbReference type="NCBI Taxonomy" id="3848"/>
    <lineage>
        <taxon>Eukaryota</taxon>
        <taxon>Viridiplantae</taxon>
        <taxon>Streptophyta</taxon>
        <taxon>Embryophyta</taxon>
        <taxon>Tracheophyta</taxon>
        <taxon>Spermatophyta</taxon>
        <taxon>Magnoliopsida</taxon>
        <taxon>eudicotyledons</taxon>
        <taxon>Gunneridae</taxon>
        <taxon>Pentapetalae</taxon>
        <taxon>rosids</taxon>
        <taxon>fabids</taxon>
        <taxon>Fabales</taxon>
        <taxon>Fabaceae</taxon>
        <taxon>Papilionoideae</taxon>
        <taxon>50 kb inversion clade</taxon>
        <taxon>NPAAA clade</taxon>
        <taxon>indigoferoid/millettioid clade</taxon>
        <taxon>Phaseoleae</taxon>
        <taxon>Glycine</taxon>
        <taxon>Glycine subgen. Soja</taxon>
    </lineage>
</organism>
<keyword evidence="2" id="KW-0732">Signal</keyword>
<dbReference type="Proteomes" id="UP000289340">
    <property type="component" value="Chromosome 2"/>
</dbReference>
<dbReference type="EMBL" id="QZWG01000002">
    <property type="protein sequence ID" value="RZC25297.1"/>
    <property type="molecule type" value="Genomic_DNA"/>
</dbReference>
<dbReference type="PANTHER" id="PTHR23201:SF20">
    <property type="entry name" value="GIBBERELLIN-REGULATED PROTEIN 9-LIKE"/>
    <property type="match status" value="1"/>
</dbReference>
<sequence length="112" mass="12528">MEFKVFLLVILLLFQAFAEASSITGVANSLEITNEGSQTVALNNEHIHLHKINCNHECSRRCSKASKRKRCKRACKSCCHTCHCVPPGTYGHKEVCPCYARLKTHGDKPKCP</sequence>
<dbReference type="PANTHER" id="PTHR23201">
    <property type="entry name" value="EXTENSIN, PROLINE-RICH PROTEIN"/>
    <property type="match status" value="1"/>
</dbReference>
<comment type="caution">
    <text evidence="3">The sequence shown here is derived from an EMBL/GenBank/DDBJ whole genome shotgun (WGS) entry which is preliminary data.</text>
</comment>
<evidence type="ECO:0000256" key="1">
    <source>
        <dbReference type="ARBA" id="ARBA00010582"/>
    </source>
</evidence>
<comment type="similarity">
    <text evidence="1">Belongs to the GASA family.</text>
</comment>